<feature type="transmembrane region" description="Helical" evidence="8">
    <location>
        <begin position="185"/>
        <end position="208"/>
    </location>
</feature>
<dbReference type="GO" id="GO:0005886">
    <property type="term" value="C:plasma membrane"/>
    <property type="evidence" value="ECO:0007669"/>
    <property type="project" value="UniProtKB-SubCell"/>
</dbReference>
<evidence type="ECO:0000256" key="8">
    <source>
        <dbReference type="SAM" id="Phobius"/>
    </source>
</evidence>
<evidence type="ECO:0000256" key="3">
    <source>
        <dbReference type="ARBA" id="ARBA00022692"/>
    </source>
</evidence>
<accession>A0A226EPM5</accession>
<sequence length="219" mass="25239">MSVYFIFSARLLAVILQPTYPIQKWEDLIDNGFTFYYPPSFSKFVTHHDRFSEMNTIKFESENGWVDSLNAIFTDKHARLDVGFSAAGGTQWQIRIRELSSKTQNNFCYLISSMEIQKSNFGFSNAFYVAKQSPLKNVLNRSILRIKESGLLRRYLNHPTLERVRCASSVKSSYDEDLGINDVSFAFIMLILLATFSHLIFGLEVVCYRLTNKVIRGLL</sequence>
<evidence type="ECO:0000256" key="2">
    <source>
        <dbReference type="ARBA" id="ARBA00022475"/>
    </source>
</evidence>
<keyword evidence="4 8" id="KW-1133">Transmembrane helix</keyword>
<evidence type="ECO:0000256" key="9">
    <source>
        <dbReference type="SAM" id="SignalP"/>
    </source>
</evidence>
<evidence type="ECO:0000256" key="6">
    <source>
        <dbReference type="ARBA" id="ARBA00023170"/>
    </source>
</evidence>
<proteinExistence type="predicted"/>
<name>A0A226EPM5_FOLCA</name>
<evidence type="ECO:0000313" key="11">
    <source>
        <dbReference type="Proteomes" id="UP000198287"/>
    </source>
</evidence>
<dbReference type="PANTHER" id="PTHR42643:SF24">
    <property type="entry name" value="IONOTROPIC RECEPTOR 60A"/>
    <property type="match status" value="1"/>
</dbReference>
<organism evidence="10 11">
    <name type="scientific">Folsomia candida</name>
    <name type="common">Springtail</name>
    <dbReference type="NCBI Taxonomy" id="158441"/>
    <lineage>
        <taxon>Eukaryota</taxon>
        <taxon>Metazoa</taxon>
        <taxon>Ecdysozoa</taxon>
        <taxon>Arthropoda</taxon>
        <taxon>Hexapoda</taxon>
        <taxon>Collembola</taxon>
        <taxon>Entomobryomorpha</taxon>
        <taxon>Isotomoidea</taxon>
        <taxon>Isotomidae</taxon>
        <taxon>Proisotominae</taxon>
        <taxon>Folsomia</taxon>
    </lineage>
</organism>
<keyword evidence="3 8" id="KW-0812">Transmembrane</keyword>
<dbReference type="EMBL" id="LNIX01000002">
    <property type="protein sequence ID" value="OXA59459.1"/>
    <property type="molecule type" value="Genomic_DNA"/>
</dbReference>
<dbReference type="PANTHER" id="PTHR42643">
    <property type="entry name" value="IONOTROPIC RECEPTOR 20A-RELATED"/>
    <property type="match status" value="1"/>
</dbReference>
<comment type="caution">
    <text evidence="10">The sequence shown here is derived from an EMBL/GenBank/DDBJ whole genome shotgun (WGS) entry which is preliminary data.</text>
</comment>
<keyword evidence="5 8" id="KW-0472">Membrane</keyword>
<feature type="chain" id="PRO_5012466175" evidence="9">
    <location>
        <begin position="22"/>
        <end position="219"/>
    </location>
</feature>
<keyword evidence="11" id="KW-1185">Reference proteome</keyword>
<dbReference type="SUPFAM" id="SSF53850">
    <property type="entry name" value="Periplasmic binding protein-like II"/>
    <property type="match status" value="1"/>
</dbReference>
<evidence type="ECO:0000256" key="5">
    <source>
        <dbReference type="ARBA" id="ARBA00023136"/>
    </source>
</evidence>
<evidence type="ECO:0000256" key="4">
    <source>
        <dbReference type="ARBA" id="ARBA00022989"/>
    </source>
</evidence>
<dbReference type="Proteomes" id="UP000198287">
    <property type="component" value="Unassembled WGS sequence"/>
</dbReference>
<keyword evidence="6" id="KW-0675">Receptor</keyword>
<evidence type="ECO:0000313" key="10">
    <source>
        <dbReference type="EMBL" id="OXA59459.1"/>
    </source>
</evidence>
<dbReference type="InterPro" id="IPR052192">
    <property type="entry name" value="Insect_Ionotropic_Sensory_Rcpt"/>
</dbReference>
<feature type="non-terminal residue" evidence="10">
    <location>
        <position position="219"/>
    </location>
</feature>
<keyword evidence="2" id="KW-1003">Cell membrane</keyword>
<dbReference type="AlphaFoldDB" id="A0A226EPM5"/>
<evidence type="ECO:0000256" key="1">
    <source>
        <dbReference type="ARBA" id="ARBA00004651"/>
    </source>
</evidence>
<keyword evidence="9" id="KW-0732">Signal</keyword>
<gene>
    <name evidence="10" type="ORF">Fcan01_04743</name>
</gene>
<feature type="signal peptide" evidence="9">
    <location>
        <begin position="1"/>
        <end position="21"/>
    </location>
</feature>
<protein>
    <submittedName>
        <fullName evidence="10">Uncharacterized protein</fullName>
    </submittedName>
</protein>
<keyword evidence="7" id="KW-0325">Glycoprotein</keyword>
<reference evidence="10 11" key="1">
    <citation type="submission" date="2015-12" db="EMBL/GenBank/DDBJ databases">
        <title>The genome of Folsomia candida.</title>
        <authorList>
            <person name="Faddeeva A."/>
            <person name="Derks M.F."/>
            <person name="Anvar Y."/>
            <person name="Smit S."/>
            <person name="Van Straalen N."/>
            <person name="Roelofs D."/>
        </authorList>
    </citation>
    <scope>NUCLEOTIDE SEQUENCE [LARGE SCALE GENOMIC DNA]</scope>
    <source>
        <strain evidence="10 11">VU population</strain>
        <tissue evidence="10">Whole body</tissue>
    </source>
</reference>
<comment type="subcellular location">
    <subcellularLocation>
        <location evidence="1">Cell membrane</location>
        <topology evidence="1">Multi-pass membrane protein</topology>
    </subcellularLocation>
</comment>
<evidence type="ECO:0000256" key="7">
    <source>
        <dbReference type="ARBA" id="ARBA00023180"/>
    </source>
</evidence>